<protein>
    <submittedName>
        <fullName evidence="3">Putative TIM-barrel fold metal-dependent hydrolase</fullName>
    </submittedName>
</protein>
<feature type="domain" description="Amidohydrolase-related" evidence="2">
    <location>
        <begin position="6"/>
        <end position="274"/>
    </location>
</feature>
<gene>
    <name evidence="3" type="ORF">Desgi_3979</name>
</gene>
<dbReference type="eggNOG" id="COG2159">
    <property type="taxonomic scope" value="Bacteria"/>
</dbReference>
<dbReference type="AlphaFoldDB" id="R4KKS1"/>
<dbReference type="HOGENOM" id="CLU_044590_4_1_9"/>
<accession>R4KKS1</accession>
<name>R4KKS1_9FIRM</name>
<reference evidence="3 4" key="1">
    <citation type="submission" date="2012-01" db="EMBL/GenBank/DDBJ databases">
        <title>Complete sequence of Desulfotomaculum gibsoniae DSM 7213.</title>
        <authorList>
            <consortium name="US DOE Joint Genome Institute"/>
            <person name="Lucas S."/>
            <person name="Han J."/>
            <person name="Lapidus A."/>
            <person name="Cheng J.-F."/>
            <person name="Goodwin L."/>
            <person name="Pitluck S."/>
            <person name="Peters L."/>
            <person name="Ovchinnikova G."/>
            <person name="Teshima H."/>
            <person name="Detter J.C."/>
            <person name="Han C."/>
            <person name="Tapia R."/>
            <person name="Land M."/>
            <person name="Hauser L."/>
            <person name="Kyrpides N."/>
            <person name="Ivanova N."/>
            <person name="Pagani I."/>
            <person name="Parshina S."/>
            <person name="Plugge C."/>
            <person name="Muyzer G."/>
            <person name="Kuever J."/>
            <person name="Ivanova A."/>
            <person name="Nazina T."/>
            <person name="Klenk H.-P."/>
            <person name="Brambilla E."/>
            <person name="Spring S."/>
            <person name="Stams A.F."/>
            <person name="Woyke T."/>
        </authorList>
    </citation>
    <scope>NUCLEOTIDE SEQUENCE [LARGE SCALE GENOMIC DNA]</scope>
    <source>
        <strain evidence="3 4">DSM 7213</strain>
    </source>
</reference>
<evidence type="ECO:0000256" key="1">
    <source>
        <dbReference type="ARBA" id="ARBA00023239"/>
    </source>
</evidence>
<evidence type="ECO:0000259" key="2">
    <source>
        <dbReference type="Pfam" id="PF04909"/>
    </source>
</evidence>
<dbReference type="STRING" id="767817.Desgi_3979"/>
<dbReference type="InterPro" id="IPR032465">
    <property type="entry name" value="ACMSD"/>
</dbReference>
<sequence>MSYPVIDFHIHPIHYEYYNQSSLDFVQNTQSVEDWQEFYNKFCDPDQFVKYMDANGVDYGVVLAELCPAATGMCSNEYVMQFCAGQEKLIPFASINPYMTPNSRSELKRLVTGGFRGVKLYPTYQLFYPNDSFLYPLYAEAEALRIPVMFHTGSSVFKGSRLKYGDPLYLDDVAVDFPDLPIVIVHSGRGFWYQHAFFLARLHENVYMEVAGLPPQKLLTYFPELERVADKVIFGSDWPSIKDVRKNIETIRALPLAEDAKDKILGQNAAKLLGVRLKLS</sequence>
<dbReference type="SUPFAM" id="SSF51556">
    <property type="entry name" value="Metallo-dependent hydrolases"/>
    <property type="match status" value="1"/>
</dbReference>
<keyword evidence="3" id="KW-0378">Hydrolase</keyword>
<organism evidence="3 4">
    <name type="scientific">Desulfoscipio gibsoniae DSM 7213</name>
    <dbReference type="NCBI Taxonomy" id="767817"/>
    <lineage>
        <taxon>Bacteria</taxon>
        <taxon>Bacillati</taxon>
        <taxon>Bacillota</taxon>
        <taxon>Clostridia</taxon>
        <taxon>Eubacteriales</taxon>
        <taxon>Desulfallaceae</taxon>
        <taxon>Desulfoscipio</taxon>
    </lineage>
</organism>
<dbReference type="EMBL" id="CP003273">
    <property type="protein sequence ID" value="AGL03259.1"/>
    <property type="molecule type" value="Genomic_DNA"/>
</dbReference>
<dbReference type="InterPro" id="IPR006680">
    <property type="entry name" value="Amidohydro-rel"/>
</dbReference>
<dbReference type="Gene3D" id="3.20.20.140">
    <property type="entry name" value="Metal-dependent hydrolases"/>
    <property type="match status" value="1"/>
</dbReference>
<keyword evidence="1" id="KW-0456">Lyase</keyword>
<dbReference type="GO" id="GO:0016831">
    <property type="term" value="F:carboxy-lyase activity"/>
    <property type="evidence" value="ECO:0007669"/>
    <property type="project" value="InterPro"/>
</dbReference>
<evidence type="ECO:0000313" key="4">
    <source>
        <dbReference type="Proteomes" id="UP000013520"/>
    </source>
</evidence>
<dbReference type="CDD" id="cd01292">
    <property type="entry name" value="metallo-dependent_hydrolases"/>
    <property type="match status" value="1"/>
</dbReference>
<keyword evidence="4" id="KW-1185">Reference proteome</keyword>
<dbReference type="Proteomes" id="UP000013520">
    <property type="component" value="Chromosome"/>
</dbReference>
<dbReference type="RefSeq" id="WP_006523837.1">
    <property type="nucleotide sequence ID" value="NC_021184.1"/>
</dbReference>
<evidence type="ECO:0000313" key="3">
    <source>
        <dbReference type="EMBL" id="AGL03259.1"/>
    </source>
</evidence>
<proteinExistence type="predicted"/>
<dbReference type="PANTHER" id="PTHR21240">
    <property type="entry name" value="2-AMINO-3-CARBOXYLMUCONATE-6-SEMIALDEHYDE DECARBOXYLASE"/>
    <property type="match status" value="1"/>
</dbReference>
<dbReference type="Pfam" id="PF04909">
    <property type="entry name" value="Amidohydro_2"/>
    <property type="match status" value="1"/>
</dbReference>
<dbReference type="GO" id="GO:0016787">
    <property type="term" value="F:hydrolase activity"/>
    <property type="evidence" value="ECO:0007669"/>
    <property type="project" value="UniProtKB-KW"/>
</dbReference>
<dbReference type="PANTHER" id="PTHR21240:SF19">
    <property type="entry name" value="CATALYTIC_ HYDROLASE"/>
    <property type="match status" value="1"/>
</dbReference>
<dbReference type="KEGG" id="dgi:Desgi_3979"/>
<dbReference type="OrthoDB" id="9771932at2"/>
<dbReference type="InterPro" id="IPR032466">
    <property type="entry name" value="Metal_Hydrolase"/>
</dbReference>